<proteinExistence type="inferred from homology"/>
<evidence type="ECO:0000256" key="3">
    <source>
        <dbReference type="ARBA" id="ARBA00023239"/>
    </source>
</evidence>
<dbReference type="GO" id="GO:0046872">
    <property type="term" value="F:metal ion binding"/>
    <property type="evidence" value="ECO:0007669"/>
    <property type="project" value="UniProtKB-KW"/>
</dbReference>
<dbReference type="GO" id="GO:0016832">
    <property type="term" value="F:aldehyde-lyase activity"/>
    <property type="evidence" value="ECO:0007669"/>
    <property type="project" value="TreeGrafter"/>
</dbReference>
<dbReference type="InterPro" id="IPR005000">
    <property type="entry name" value="Aldolase/citrate-lyase_domain"/>
</dbReference>
<feature type="domain" description="HpcH/HpaI aldolase/citrate lyase" evidence="4">
    <location>
        <begin position="18"/>
        <end position="240"/>
    </location>
</feature>
<reference evidence="6" key="1">
    <citation type="submission" date="2017-09" db="EMBL/GenBank/DDBJ databases">
        <authorList>
            <person name="Varghese N."/>
            <person name="Submissions S."/>
        </authorList>
    </citation>
    <scope>NUCLEOTIDE SEQUENCE [LARGE SCALE GENOMIC DNA]</scope>
    <source>
        <strain evidence="6">C7</strain>
    </source>
</reference>
<evidence type="ECO:0000256" key="1">
    <source>
        <dbReference type="ARBA" id="ARBA00005568"/>
    </source>
</evidence>
<evidence type="ECO:0000256" key="2">
    <source>
        <dbReference type="ARBA" id="ARBA00022723"/>
    </source>
</evidence>
<keyword evidence="6" id="KW-1185">Reference proteome</keyword>
<dbReference type="AlphaFoldDB" id="A0A2C9CWF1"/>
<gene>
    <name evidence="5" type="ORF">SAMN06273572_11336</name>
</gene>
<sequence>MKPLRQTLFSGETLPAAFLFLDQPDIAEIIGLAGFPLMIVDREHAATDLGNALHSLRAIRSTSNAFVMARAQDGTPAAIKPLLDAGFDGIMVPDVRSADEARAIAQAARYAPIGRRGAQFTVSRAARYGADKNHSEHANNSLLVAVMIESRAGLEAITDIAATPGIDMLFLGPLDLTTDYGTFGELGAPELSEALQTAEQAILATDKLLGGAALPDQDPADLFARGYALVSATSDVGLMRDAAAQAYQEIQRRRVAMATA</sequence>
<dbReference type="SUPFAM" id="SSF51621">
    <property type="entry name" value="Phosphoenolpyruvate/pyruvate domain"/>
    <property type="match status" value="1"/>
</dbReference>
<comment type="similarity">
    <text evidence="1">Belongs to the HpcH/HpaI aldolase family.</text>
</comment>
<protein>
    <submittedName>
        <fullName evidence="5">2-dehydro-3-deoxyglucarate aldolase</fullName>
    </submittedName>
</protein>
<dbReference type="PANTHER" id="PTHR30502:SF0">
    <property type="entry name" value="PHOSPHOENOLPYRUVATE CARBOXYLASE FAMILY PROTEIN"/>
    <property type="match status" value="1"/>
</dbReference>
<dbReference type="Gene3D" id="3.20.20.60">
    <property type="entry name" value="Phosphoenolpyruvate-binding domains"/>
    <property type="match status" value="1"/>
</dbReference>
<dbReference type="Pfam" id="PF03328">
    <property type="entry name" value="HpcH_HpaI"/>
    <property type="match status" value="1"/>
</dbReference>
<dbReference type="PANTHER" id="PTHR30502">
    <property type="entry name" value="2-KETO-3-DEOXY-L-RHAMNONATE ALDOLASE"/>
    <property type="match status" value="1"/>
</dbReference>
<name>A0A2C9CWF1_9RHOB</name>
<dbReference type="InterPro" id="IPR015813">
    <property type="entry name" value="Pyrv/PenolPyrv_kinase-like_dom"/>
</dbReference>
<evidence type="ECO:0000313" key="5">
    <source>
        <dbReference type="EMBL" id="SOH95624.1"/>
    </source>
</evidence>
<dbReference type="GO" id="GO:0005737">
    <property type="term" value="C:cytoplasm"/>
    <property type="evidence" value="ECO:0007669"/>
    <property type="project" value="TreeGrafter"/>
</dbReference>
<dbReference type="RefSeq" id="WP_097932264.1">
    <property type="nucleotide sequence ID" value="NZ_OCTN01000013.1"/>
</dbReference>
<keyword evidence="2" id="KW-0479">Metal-binding</keyword>
<dbReference type="EMBL" id="OCTN01000013">
    <property type="protein sequence ID" value="SOH95624.1"/>
    <property type="molecule type" value="Genomic_DNA"/>
</dbReference>
<evidence type="ECO:0000259" key="4">
    <source>
        <dbReference type="Pfam" id="PF03328"/>
    </source>
</evidence>
<dbReference type="Proteomes" id="UP000220034">
    <property type="component" value="Unassembled WGS sequence"/>
</dbReference>
<organism evidence="5 6">
    <name type="scientific">Pontivivens marinum</name>
    <dbReference type="NCBI Taxonomy" id="1690039"/>
    <lineage>
        <taxon>Bacteria</taxon>
        <taxon>Pseudomonadati</taxon>
        <taxon>Pseudomonadota</taxon>
        <taxon>Alphaproteobacteria</taxon>
        <taxon>Rhodobacterales</taxon>
        <taxon>Paracoccaceae</taxon>
        <taxon>Pontivivens</taxon>
    </lineage>
</organism>
<evidence type="ECO:0000313" key="6">
    <source>
        <dbReference type="Proteomes" id="UP000220034"/>
    </source>
</evidence>
<dbReference type="InterPro" id="IPR040442">
    <property type="entry name" value="Pyrv_kinase-like_dom_sf"/>
</dbReference>
<dbReference type="InterPro" id="IPR050251">
    <property type="entry name" value="HpcH-HpaI_aldolase"/>
</dbReference>
<accession>A0A2C9CWF1</accession>
<keyword evidence="3" id="KW-0456">Lyase</keyword>
<dbReference type="OrthoDB" id="9802624at2"/>